<evidence type="ECO:0000313" key="3">
    <source>
        <dbReference type="Proteomes" id="UP000443423"/>
    </source>
</evidence>
<dbReference type="Gene3D" id="1.10.10.10">
    <property type="entry name" value="Winged helix-like DNA-binding domain superfamily/Winged helix DNA-binding domain"/>
    <property type="match status" value="1"/>
</dbReference>
<organism evidence="2 3">
    <name type="scientific">Haloferax marinum</name>
    <dbReference type="NCBI Taxonomy" id="2666143"/>
    <lineage>
        <taxon>Archaea</taxon>
        <taxon>Methanobacteriati</taxon>
        <taxon>Methanobacteriota</taxon>
        <taxon>Stenosarchaea group</taxon>
        <taxon>Halobacteria</taxon>
        <taxon>Halobacteriales</taxon>
        <taxon>Haloferacaceae</taxon>
        <taxon>Haloferax</taxon>
    </lineage>
</organism>
<dbReference type="EMBL" id="WKJQ01000001">
    <property type="protein sequence ID" value="MRW97920.1"/>
    <property type="molecule type" value="Genomic_DNA"/>
</dbReference>
<gene>
    <name evidence="2" type="ORF">GJR99_15220</name>
</gene>
<dbReference type="InterPro" id="IPR036388">
    <property type="entry name" value="WH-like_DNA-bd_sf"/>
</dbReference>
<dbReference type="SUPFAM" id="SSF46785">
    <property type="entry name" value="Winged helix' DNA-binding domain"/>
    <property type="match status" value="1"/>
</dbReference>
<dbReference type="OrthoDB" id="30795at2157"/>
<dbReference type="InterPro" id="IPR036390">
    <property type="entry name" value="WH_DNA-bd_sf"/>
</dbReference>
<feature type="domain" description="Transcription regulator TrmB N-terminal" evidence="1">
    <location>
        <begin position="14"/>
        <end position="80"/>
    </location>
</feature>
<accession>A0A6A8G9M2</accession>
<dbReference type="Pfam" id="PF01978">
    <property type="entry name" value="TrmB"/>
    <property type="match status" value="1"/>
</dbReference>
<dbReference type="Proteomes" id="UP000443423">
    <property type="component" value="Unassembled WGS sequence"/>
</dbReference>
<dbReference type="AlphaFoldDB" id="A0A6A8G9M2"/>
<dbReference type="PANTHER" id="PTHR34293:SF1">
    <property type="entry name" value="HTH-TYPE TRANSCRIPTIONAL REGULATOR TRMBL2"/>
    <property type="match status" value="1"/>
</dbReference>
<dbReference type="RefSeq" id="WP_151113643.1">
    <property type="nucleotide sequence ID" value="NZ_WKJQ01000001.1"/>
</dbReference>
<name>A0A6A8G9M2_9EURY</name>
<proteinExistence type="predicted"/>
<protein>
    <submittedName>
        <fullName evidence="2">TrmB family transcriptional regulator</fullName>
    </submittedName>
</protein>
<reference evidence="2 3" key="1">
    <citation type="submission" date="2019-11" db="EMBL/GenBank/DDBJ databases">
        <title>Whole genome sequence of Haloferax sp. MBLA0078.</title>
        <authorList>
            <person name="Seo M.-J."/>
            <person name="Cho E.-S."/>
        </authorList>
    </citation>
    <scope>NUCLEOTIDE SEQUENCE [LARGE SCALE GENOMIC DNA]</scope>
    <source>
        <strain evidence="2 3">MBLA0078</strain>
    </source>
</reference>
<keyword evidence="3" id="KW-1185">Reference proteome</keyword>
<dbReference type="InterPro" id="IPR002831">
    <property type="entry name" value="Tscrpt_reg_TrmB_N"/>
</dbReference>
<sequence length="262" mass="28736">MSTGDSQEEAVDVLQQLGLKEYEAKCFVGLSRMSTGTAKQLSEITDVPRTRIYDAIRVLEAQGLVEVQHSSPQRFRAVPLSEATETLRGQYESRIDRLTDALERTEKVDSSDPSAVQEIWAMTGTEAIANRTHKLVADADEEIVLVIGDNSLLTDKLVSDLNGRADEVDLFIGTATEQLQHRVQEAIPDATTFVSGLEWLREEGTTEDETAIGRLLLVDRSMILVSTLATHTGDEHAIFGGGFQNGLIVISRRLLSQGLIPS</sequence>
<dbReference type="PANTHER" id="PTHR34293">
    <property type="entry name" value="HTH-TYPE TRANSCRIPTIONAL REGULATOR TRMBL2"/>
    <property type="match status" value="1"/>
</dbReference>
<evidence type="ECO:0000259" key="1">
    <source>
        <dbReference type="Pfam" id="PF01978"/>
    </source>
</evidence>
<dbReference type="InterPro" id="IPR051797">
    <property type="entry name" value="TrmB-like"/>
</dbReference>
<comment type="caution">
    <text evidence="2">The sequence shown here is derived from an EMBL/GenBank/DDBJ whole genome shotgun (WGS) entry which is preliminary data.</text>
</comment>
<evidence type="ECO:0000313" key="2">
    <source>
        <dbReference type="EMBL" id="MRW97920.1"/>
    </source>
</evidence>